<name>A0A0B0N4E7_GOSAR</name>
<proteinExistence type="predicted"/>
<evidence type="ECO:0000313" key="2">
    <source>
        <dbReference type="Proteomes" id="UP000032142"/>
    </source>
</evidence>
<dbReference type="Proteomes" id="UP000032142">
    <property type="component" value="Unassembled WGS sequence"/>
</dbReference>
<accession>A0A0B0N4E7</accession>
<dbReference type="AlphaFoldDB" id="A0A0B0N4E7"/>
<sequence>MIPYSHRLCNSKMVSPLSVTF</sequence>
<protein>
    <submittedName>
        <fullName evidence="1">Uncharacterized protein</fullName>
    </submittedName>
</protein>
<keyword evidence="2" id="KW-1185">Reference proteome</keyword>
<comment type="caution">
    <text evidence="1">The sequence shown here is derived from an EMBL/GenBank/DDBJ whole genome shotgun (WGS) entry which is preliminary data.</text>
</comment>
<evidence type="ECO:0000313" key="1">
    <source>
        <dbReference type="EMBL" id="KHG06066.1"/>
    </source>
</evidence>
<gene>
    <name evidence="1" type="ORF">F383_32708</name>
</gene>
<dbReference type="EMBL" id="JRRC01442952">
    <property type="protein sequence ID" value="KHG06066.1"/>
    <property type="molecule type" value="Genomic_DNA"/>
</dbReference>
<organism evidence="1 2">
    <name type="scientific">Gossypium arboreum</name>
    <name type="common">Tree cotton</name>
    <name type="synonym">Gossypium nanking</name>
    <dbReference type="NCBI Taxonomy" id="29729"/>
    <lineage>
        <taxon>Eukaryota</taxon>
        <taxon>Viridiplantae</taxon>
        <taxon>Streptophyta</taxon>
        <taxon>Embryophyta</taxon>
        <taxon>Tracheophyta</taxon>
        <taxon>Spermatophyta</taxon>
        <taxon>Magnoliopsida</taxon>
        <taxon>eudicotyledons</taxon>
        <taxon>Gunneridae</taxon>
        <taxon>Pentapetalae</taxon>
        <taxon>rosids</taxon>
        <taxon>malvids</taxon>
        <taxon>Malvales</taxon>
        <taxon>Malvaceae</taxon>
        <taxon>Malvoideae</taxon>
        <taxon>Gossypium</taxon>
    </lineage>
</organism>
<reference evidence="2" key="1">
    <citation type="submission" date="2014-09" db="EMBL/GenBank/DDBJ databases">
        <authorList>
            <person name="Mudge J."/>
            <person name="Ramaraj T."/>
            <person name="Lindquist I.E."/>
            <person name="Bharti A.K."/>
            <person name="Sundararajan A."/>
            <person name="Cameron C.T."/>
            <person name="Woodward J.E."/>
            <person name="May G.D."/>
            <person name="Brubaker C."/>
            <person name="Broadhvest J."/>
            <person name="Wilkins T.A."/>
        </authorList>
    </citation>
    <scope>NUCLEOTIDE SEQUENCE</scope>
    <source>
        <strain evidence="2">cv. AKA8401</strain>
    </source>
</reference>